<proteinExistence type="predicted"/>
<gene>
    <name evidence="3" type="ORF">DFP72DRAFT_1074299</name>
</gene>
<dbReference type="SUPFAM" id="SSF57997">
    <property type="entry name" value="Tropomyosin"/>
    <property type="match status" value="1"/>
</dbReference>
<feature type="region of interest" description="Disordered" evidence="1">
    <location>
        <begin position="150"/>
        <end position="184"/>
    </location>
</feature>
<evidence type="ECO:0000256" key="1">
    <source>
        <dbReference type="SAM" id="MobiDB-lite"/>
    </source>
</evidence>
<dbReference type="Proteomes" id="UP000521943">
    <property type="component" value="Unassembled WGS sequence"/>
</dbReference>
<keyword evidence="2" id="KW-0472">Membrane</keyword>
<sequence length="456" mass="49892">MSTDTPYTHDIPVDLPAGLSRDIEFLIGNSVEYLEGKMAKQDDRFDVLDARFTKIRSDINNVSKNMDSVSKHLEFVEAALDGRLKDTSQVVDSYSKRVERAQSSAEKASSQADSSYAEILTTSSRVSALSAKVSRLEKALKLALATEGNALSDRPSPTFCEDSASSMETLPSVSAPLSSGPDVAHSLMKQRTSPIQAETADYDDVSPTAQALCSSPDSTAKEKSAFERPPQASRAPEPFQPQEGDRNDLERTEVSLQAAPTNEDDPENDETRETRPEAALPNQAPSNSQDGDQGHLEPSTSVLSAQSGLYDSRTEPLVPHPPPQTGLIPIFQGQARFNFPRTLRAISFRPRKRYHVSPQANGTIANYEPQLVGGDRAIQLYWSRVLKRVYGIYQCIMCYVDSIPMSGYSVVTVVVAVAFAAAILIVHDKFAESIDWDSASAPHPRARRLDRTTVSL</sequence>
<dbReference type="Gene3D" id="1.20.5.340">
    <property type="match status" value="1"/>
</dbReference>
<feature type="compositionally biased region" description="Basic and acidic residues" evidence="1">
    <location>
        <begin position="243"/>
        <end position="253"/>
    </location>
</feature>
<keyword evidence="4" id="KW-1185">Reference proteome</keyword>
<dbReference type="AlphaFoldDB" id="A0A8H6HL44"/>
<protein>
    <submittedName>
        <fullName evidence="3">Uncharacterized protein</fullName>
    </submittedName>
</protein>
<feature type="compositionally biased region" description="Polar residues" evidence="1">
    <location>
        <begin position="207"/>
        <end position="218"/>
    </location>
</feature>
<keyword evidence="2" id="KW-1133">Transmembrane helix</keyword>
<reference evidence="3 4" key="1">
    <citation type="submission" date="2020-07" db="EMBL/GenBank/DDBJ databases">
        <title>Comparative genomics of pyrophilous fungi reveals a link between fire events and developmental genes.</title>
        <authorList>
            <consortium name="DOE Joint Genome Institute"/>
            <person name="Steindorff A.S."/>
            <person name="Carver A."/>
            <person name="Calhoun S."/>
            <person name="Stillman K."/>
            <person name="Liu H."/>
            <person name="Lipzen A."/>
            <person name="Pangilinan J."/>
            <person name="Labutti K."/>
            <person name="Bruns T.D."/>
            <person name="Grigoriev I.V."/>
        </authorList>
    </citation>
    <scope>NUCLEOTIDE SEQUENCE [LARGE SCALE GENOMIC DNA]</scope>
    <source>
        <strain evidence="3 4">CBS 144469</strain>
    </source>
</reference>
<evidence type="ECO:0000313" key="4">
    <source>
        <dbReference type="Proteomes" id="UP000521943"/>
    </source>
</evidence>
<dbReference type="EMBL" id="JACGCI010000071">
    <property type="protein sequence ID" value="KAF6748405.1"/>
    <property type="molecule type" value="Genomic_DNA"/>
</dbReference>
<name>A0A8H6HL44_9AGAR</name>
<feature type="region of interest" description="Disordered" evidence="1">
    <location>
        <begin position="200"/>
        <end position="325"/>
    </location>
</feature>
<feature type="transmembrane region" description="Helical" evidence="2">
    <location>
        <begin position="405"/>
        <end position="426"/>
    </location>
</feature>
<feature type="compositionally biased region" description="Polar residues" evidence="1">
    <location>
        <begin position="298"/>
        <end position="309"/>
    </location>
</feature>
<evidence type="ECO:0000313" key="3">
    <source>
        <dbReference type="EMBL" id="KAF6748405.1"/>
    </source>
</evidence>
<organism evidence="3 4">
    <name type="scientific">Ephemerocybe angulata</name>
    <dbReference type="NCBI Taxonomy" id="980116"/>
    <lineage>
        <taxon>Eukaryota</taxon>
        <taxon>Fungi</taxon>
        <taxon>Dikarya</taxon>
        <taxon>Basidiomycota</taxon>
        <taxon>Agaricomycotina</taxon>
        <taxon>Agaricomycetes</taxon>
        <taxon>Agaricomycetidae</taxon>
        <taxon>Agaricales</taxon>
        <taxon>Agaricineae</taxon>
        <taxon>Psathyrellaceae</taxon>
        <taxon>Ephemerocybe</taxon>
    </lineage>
</organism>
<evidence type="ECO:0000256" key="2">
    <source>
        <dbReference type="SAM" id="Phobius"/>
    </source>
</evidence>
<comment type="caution">
    <text evidence="3">The sequence shown here is derived from an EMBL/GenBank/DDBJ whole genome shotgun (WGS) entry which is preliminary data.</text>
</comment>
<feature type="compositionally biased region" description="Polar residues" evidence="1">
    <location>
        <begin position="163"/>
        <end position="177"/>
    </location>
</feature>
<accession>A0A8H6HL44</accession>
<keyword evidence="2" id="KW-0812">Transmembrane</keyword>